<organism evidence="1">
    <name type="scientific">marine metagenome</name>
    <dbReference type="NCBI Taxonomy" id="408172"/>
    <lineage>
        <taxon>unclassified sequences</taxon>
        <taxon>metagenomes</taxon>
        <taxon>ecological metagenomes</taxon>
    </lineage>
</organism>
<reference evidence="1" key="1">
    <citation type="submission" date="2018-05" db="EMBL/GenBank/DDBJ databases">
        <authorList>
            <person name="Lanie J.A."/>
            <person name="Ng W.-L."/>
            <person name="Kazmierczak K.M."/>
            <person name="Andrzejewski T.M."/>
            <person name="Davidsen T.M."/>
            <person name="Wayne K.J."/>
            <person name="Tettelin H."/>
            <person name="Glass J.I."/>
            <person name="Rusch D."/>
            <person name="Podicherti R."/>
            <person name="Tsui H.-C.T."/>
            <person name="Winkler M.E."/>
        </authorList>
    </citation>
    <scope>NUCLEOTIDE SEQUENCE</scope>
</reference>
<protein>
    <submittedName>
        <fullName evidence="1">Uncharacterized protein</fullName>
    </submittedName>
</protein>
<proteinExistence type="predicted"/>
<accession>A0A382EPZ2</accession>
<dbReference type="AlphaFoldDB" id="A0A382EPZ2"/>
<name>A0A382EPZ2_9ZZZZ</name>
<sequence length="87" mass="10115">VVVDGVFTPRVCRYGFQNFYSDFTGIKLHCLGWPSFVGTMKYYGNNRQTRGQSQMHEPFLEWNQFSIPASCTFWPDPDTQLLVVDKL</sequence>
<feature type="non-terminal residue" evidence="1">
    <location>
        <position position="1"/>
    </location>
</feature>
<dbReference type="EMBL" id="UINC01045695">
    <property type="protein sequence ID" value="SVB52758.1"/>
    <property type="molecule type" value="Genomic_DNA"/>
</dbReference>
<evidence type="ECO:0000313" key="1">
    <source>
        <dbReference type="EMBL" id="SVB52758.1"/>
    </source>
</evidence>
<gene>
    <name evidence="1" type="ORF">METZ01_LOCUS205612</name>
</gene>